<evidence type="ECO:0000256" key="1">
    <source>
        <dbReference type="SAM" id="SignalP"/>
    </source>
</evidence>
<gene>
    <name evidence="2" type="ORF">BN8_02071</name>
</gene>
<dbReference type="Proteomes" id="UP000009309">
    <property type="component" value="Unassembled WGS sequence"/>
</dbReference>
<reference evidence="2 3" key="1">
    <citation type="journal article" date="2012" name="J. Bacteriol.">
        <title>Genome Sequence of the Filamentous Bacterium Fibrisoma limi BUZ 3T.</title>
        <authorList>
            <person name="Filippini M."/>
            <person name="Qi W."/>
            <person name="Jaenicke S."/>
            <person name="Goesmann A."/>
            <person name="Smits T.H."/>
            <person name="Bagheri H.C."/>
        </authorList>
    </citation>
    <scope>NUCLEOTIDE SEQUENCE [LARGE SCALE GENOMIC DNA]</scope>
    <source>
        <strain evidence="3">BUZ 3T</strain>
    </source>
</reference>
<organism evidence="2 3">
    <name type="scientific">Fibrisoma limi BUZ 3</name>
    <dbReference type="NCBI Taxonomy" id="1185876"/>
    <lineage>
        <taxon>Bacteria</taxon>
        <taxon>Pseudomonadati</taxon>
        <taxon>Bacteroidota</taxon>
        <taxon>Cytophagia</taxon>
        <taxon>Cytophagales</taxon>
        <taxon>Spirosomataceae</taxon>
        <taxon>Fibrisoma</taxon>
    </lineage>
</organism>
<feature type="signal peptide" evidence="1">
    <location>
        <begin position="1"/>
        <end position="25"/>
    </location>
</feature>
<accession>I2GGI9</accession>
<keyword evidence="1" id="KW-0732">Signal</keyword>
<dbReference type="EMBL" id="CAIT01000006">
    <property type="protein sequence ID" value="CCH53014.1"/>
    <property type="molecule type" value="Genomic_DNA"/>
</dbReference>
<dbReference type="STRING" id="1185876.BN8_02071"/>
<protein>
    <recommendedName>
        <fullName evidence="4">Outer membrane protein beta-barrel domain-containing protein</fullName>
    </recommendedName>
</protein>
<sequence>MRTFFSLLTPLLLLTGLLTGWETQAQKPLDDVLYLRNGWILRGRLLSTPSDSVVSIQTYDHNRFVFPRDQVQSLTREPAKNPSSLRYRERGYGLFAELGALAARNTTADAVTTSAFTFHIVNGYKFNQWLYAGLGTGVDLYATQTFVPVFGSLRGDFTRTGGVIPFYFADGGYGFNATVNNSQSLRYAGGAYASAGAGLKILFQGNSGFLVSVGYYLQRSTITQTTAGTSTRQEVDYNRIAIRAGFSL</sequence>
<dbReference type="eggNOG" id="COG2067">
    <property type="taxonomic scope" value="Bacteria"/>
</dbReference>
<feature type="chain" id="PRO_5003659416" description="Outer membrane protein beta-barrel domain-containing protein" evidence="1">
    <location>
        <begin position="26"/>
        <end position="248"/>
    </location>
</feature>
<evidence type="ECO:0000313" key="2">
    <source>
        <dbReference type="EMBL" id="CCH53014.1"/>
    </source>
</evidence>
<dbReference type="RefSeq" id="WP_009281598.1">
    <property type="nucleotide sequence ID" value="NZ_CAIT01000006.1"/>
</dbReference>
<evidence type="ECO:0000313" key="3">
    <source>
        <dbReference type="Proteomes" id="UP000009309"/>
    </source>
</evidence>
<proteinExistence type="predicted"/>
<keyword evidence="3" id="KW-1185">Reference proteome</keyword>
<comment type="caution">
    <text evidence="2">The sequence shown here is derived from an EMBL/GenBank/DDBJ whole genome shotgun (WGS) entry which is preliminary data.</text>
</comment>
<dbReference type="AlphaFoldDB" id="I2GGI9"/>
<name>I2GGI9_9BACT</name>
<evidence type="ECO:0008006" key="4">
    <source>
        <dbReference type="Google" id="ProtNLM"/>
    </source>
</evidence>